<accession>A0A8J2YE75</accession>
<dbReference type="Proteomes" id="UP000625210">
    <property type="component" value="Unassembled WGS sequence"/>
</dbReference>
<gene>
    <name evidence="1" type="ORF">GCM10011571_29410</name>
</gene>
<sequence>MDRGNKLWEGHRMVLPEHVECYLDQRKERYQPPVLDEQQTEELNRVVQEARAEDRPLRWTAYNEEGPYVVEGKVGRVHPMHGWVEVLTLEGKVRLPIVRLLDVEKLG</sequence>
<reference evidence="1" key="1">
    <citation type="journal article" date="2014" name="Int. J. Syst. Evol. Microbiol.">
        <title>Complete genome sequence of Corynebacterium casei LMG S-19264T (=DSM 44701T), isolated from a smear-ripened cheese.</title>
        <authorList>
            <consortium name="US DOE Joint Genome Institute (JGI-PGF)"/>
            <person name="Walter F."/>
            <person name="Albersmeier A."/>
            <person name="Kalinowski J."/>
            <person name="Ruckert C."/>
        </authorList>
    </citation>
    <scope>NUCLEOTIDE SEQUENCE</scope>
    <source>
        <strain evidence="1">CGMCC 1.15179</strain>
    </source>
</reference>
<protein>
    <recommendedName>
        <fullName evidence="3">YolD-like protein</fullName>
    </recommendedName>
</protein>
<evidence type="ECO:0008006" key="3">
    <source>
        <dbReference type="Google" id="ProtNLM"/>
    </source>
</evidence>
<reference evidence="1" key="2">
    <citation type="submission" date="2020-09" db="EMBL/GenBank/DDBJ databases">
        <authorList>
            <person name="Sun Q."/>
            <person name="Zhou Y."/>
        </authorList>
    </citation>
    <scope>NUCLEOTIDE SEQUENCE</scope>
    <source>
        <strain evidence="1">CGMCC 1.15179</strain>
    </source>
</reference>
<evidence type="ECO:0000313" key="2">
    <source>
        <dbReference type="Proteomes" id="UP000625210"/>
    </source>
</evidence>
<dbReference type="InterPro" id="IPR014962">
    <property type="entry name" value="YolD"/>
</dbReference>
<dbReference type="AlphaFoldDB" id="A0A8J2YE75"/>
<name>A0A8J2YE75_9BACL</name>
<dbReference type="RefSeq" id="WP_188648650.1">
    <property type="nucleotide sequence ID" value="NZ_BMHQ01000011.1"/>
</dbReference>
<evidence type="ECO:0000313" key="1">
    <source>
        <dbReference type="EMBL" id="GGE25352.1"/>
    </source>
</evidence>
<dbReference type="EMBL" id="BMHQ01000011">
    <property type="protein sequence ID" value="GGE25352.1"/>
    <property type="molecule type" value="Genomic_DNA"/>
</dbReference>
<dbReference type="Pfam" id="PF08863">
    <property type="entry name" value="YolD"/>
    <property type="match status" value="1"/>
</dbReference>
<comment type="caution">
    <text evidence="1">The sequence shown here is derived from an EMBL/GenBank/DDBJ whole genome shotgun (WGS) entry which is preliminary data.</text>
</comment>
<organism evidence="1 2">
    <name type="scientific">Marinithermofilum abyssi</name>
    <dbReference type="NCBI Taxonomy" id="1571185"/>
    <lineage>
        <taxon>Bacteria</taxon>
        <taxon>Bacillati</taxon>
        <taxon>Bacillota</taxon>
        <taxon>Bacilli</taxon>
        <taxon>Bacillales</taxon>
        <taxon>Thermoactinomycetaceae</taxon>
        <taxon>Marinithermofilum</taxon>
    </lineage>
</organism>
<proteinExistence type="predicted"/>
<keyword evidence="2" id="KW-1185">Reference proteome</keyword>